<dbReference type="GeneID" id="23301293"/>
<reference evidence="1 2" key="1">
    <citation type="submission" date="2012-08" db="EMBL/GenBank/DDBJ databases">
        <title>Selection and characterization of a candidate therapeutic bacteriophage that lyses the German Escherichia coli O104:H4 outbreak strain.</title>
        <authorList>
            <person name="Merabishvilli M."/>
            <person name="De Vos D."/>
            <person name="Verbeken G."/>
            <person name="Kropinski A."/>
            <person name="Vandenheuvel D."/>
            <person name="Lavigne R."/>
            <person name="Wattiau P."/>
            <person name="Mast J."/>
            <person name="Ragimbeau C."/>
            <person name="Mossong J."/>
            <person name="Scheres J."/>
            <person name="Chanishvili N."/>
            <person name="Vaneechoutte M."/>
            <person name="Pirnay J.P."/>
        </authorList>
    </citation>
    <scope>NUCLEOTIDE SEQUENCE [LARGE SCALE GENOMIC DNA]</scope>
</reference>
<dbReference type="EMBL" id="HE978309">
    <property type="protein sequence ID" value="CEO90868.1"/>
    <property type="molecule type" value="Genomic_DNA"/>
</dbReference>
<sequence>MVKVNVIEVALYDAGIFLNEKEAAMLDELKTVFVPVVEDVEAVKIASRKLSREAFDMIDPVFKVMHECAVMMTEEEAKNF</sequence>
<organism evidence="1 2">
    <name type="scientific">Enterobacteria phage GEC-3S</name>
    <dbReference type="NCBI Taxonomy" id="1222338"/>
    <lineage>
        <taxon>Viruses</taxon>
        <taxon>Duplodnaviria</taxon>
        <taxon>Heunggongvirae</taxon>
        <taxon>Uroviricota</taxon>
        <taxon>Caudoviricetes</taxon>
        <taxon>Pantevenvirales</taxon>
        <taxon>Straboviridae</taxon>
        <taxon>Krischvirus</taxon>
        <taxon>Krischvirus gec3s</taxon>
    </lineage>
</organism>
<evidence type="ECO:0000313" key="2">
    <source>
        <dbReference type="Proteomes" id="UP000203896"/>
    </source>
</evidence>
<dbReference type="RefSeq" id="YP_009118948.1">
    <property type="nucleotide sequence ID" value="NC_025425.1"/>
</dbReference>
<evidence type="ECO:0000313" key="1">
    <source>
        <dbReference type="EMBL" id="CEO90868.1"/>
    </source>
</evidence>
<accession>A0A0B7MRT0</accession>
<keyword evidence="2" id="KW-1185">Reference proteome</keyword>
<name>A0A0B7MRT0_9CAUD</name>
<proteinExistence type="predicted"/>
<protein>
    <submittedName>
        <fullName evidence="1">Uncharacterized protein</fullName>
    </submittedName>
</protein>
<dbReference type="KEGG" id="vg:23301293"/>
<gene>
    <name evidence="1" type="ORF">BN201_0265</name>
</gene>
<dbReference type="Proteomes" id="UP000203896">
    <property type="component" value="Segment"/>
</dbReference>